<keyword evidence="2" id="KW-1185">Reference proteome</keyword>
<comment type="caution">
    <text evidence="1">The sequence shown here is derived from an EMBL/GenBank/DDBJ whole genome shotgun (WGS) entry which is preliminary data.</text>
</comment>
<dbReference type="Proteomes" id="UP000198211">
    <property type="component" value="Unassembled WGS sequence"/>
</dbReference>
<dbReference type="AlphaFoldDB" id="A0A225VR84"/>
<dbReference type="EMBL" id="NBNE01003325">
    <property type="protein sequence ID" value="OWZ07976.1"/>
    <property type="molecule type" value="Genomic_DNA"/>
</dbReference>
<protein>
    <submittedName>
        <fullName evidence="1">Uncharacterized protein</fullName>
    </submittedName>
</protein>
<organism evidence="1 2">
    <name type="scientific">Phytophthora megakarya</name>
    <dbReference type="NCBI Taxonomy" id="4795"/>
    <lineage>
        <taxon>Eukaryota</taxon>
        <taxon>Sar</taxon>
        <taxon>Stramenopiles</taxon>
        <taxon>Oomycota</taxon>
        <taxon>Peronosporomycetes</taxon>
        <taxon>Peronosporales</taxon>
        <taxon>Peronosporaceae</taxon>
        <taxon>Phytophthora</taxon>
    </lineage>
</organism>
<sequence>MPPVIRTNVTANMASHSLFAYANASLKLAIQWISTRDAWLFKSLTKAFAYIITTTKEDQYVAKVFAGYKAPGLPVPTPSICDLQHRLPVVKFGPLITLRNELYRHAFRSEEV</sequence>
<evidence type="ECO:0000313" key="1">
    <source>
        <dbReference type="EMBL" id="OWZ07976.1"/>
    </source>
</evidence>
<reference evidence="2" key="1">
    <citation type="submission" date="2017-03" db="EMBL/GenBank/DDBJ databases">
        <title>Phytopthora megakarya and P. palmivora, two closely related causual agents of cacao black pod achieved similar genome size and gene model numbers by different mechanisms.</title>
        <authorList>
            <person name="Ali S."/>
            <person name="Shao J."/>
            <person name="Larry D.J."/>
            <person name="Kronmiller B."/>
            <person name="Shen D."/>
            <person name="Strem M.D."/>
            <person name="Melnick R.L."/>
            <person name="Guiltinan M.J."/>
            <person name="Tyler B.M."/>
            <person name="Meinhardt L.W."/>
            <person name="Bailey B.A."/>
        </authorList>
    </citation>
    <scope>NUCLEOTIDE SEQUENCE [LARGE SCALE GENOMIC DNA]</scope>
    <source>
        <strain evidence="2">zdho120</strain>
    </source>
</reference>
<name>A0A225VR84_9STRA</name>
<proteinExistence type="predicted"/>
<evidence type="ECO:0000313" key="2">
    <source>
        <dbReference type="Proteomes" id="UP000198211"/>
    </source>
</evidence>
<dbReference type="OrthoDB" id="116644at2759"/>
<gene>
    <name evidence="1" type="ORF">PHMEG_00019557</name>
</gene>
<accession>A0A225VR84</accession>